<protein>
    <submittedName>
        <fullName evidence="1">Uncharacterized protein</fullName>
    </submittedName>
</protein>
<organism evidence="1 2">
    <name type="scientific">Citrobacter amalonaticus</name>
    <dbReference type="NCBI Taxonomy" id="35703"/>
    <lineage>
        <taxon>Bacteria</taxon>
        <taxon>Pseudomonadati</taxon>
        <taxon>Pseudomonadota</taxon>
        <taxon>Gammaproteobacteria</taxon>
        <taxon>Enterobacterales</taxon>
        <taxon>Enterobacteriaceae</taxon>
        <taxon>Citrobacter</taxon>
    </lineage>
</organism>
<dbReference type="Proteomes" id="UP000862426">
    <property type="component" value="Unassembled WGS sequence"/>
</dbReference>
<reference evidence="1" key="1">
    <citation type="journal article" date="2018" name="Genome Biol.">
        <title>SKESA: strategic k-mer extension for scrupulous assemblies.</title>
        <authorList>
            <person name="Souvorov A."/>
            <person name="Agarwala R."/>
            <person name="Lipman D.J."/>
        </authorList>
    </citation>
    <scope>NUCLEOTIDE SEQUENCE</scope>
    <source>
        <strain evidence="1">CAV1698</strain>
    </source>
</reference>
<gene>
    <name evidence="1" type="ORF">JD854_RS10180</name>
</gene>
<proteinExistence type="predicted"/>
<sequence>MTHEKFSPDVLQRLFVAVEEDDIIDRHAALPEHIHPYSTEDTLRRCYDLCLQFWQEGFTRSELLRLVLKQLQGGELSENERVQYKYIRARYKHLRFALRLYRKTHQSGLIFGKTTVFLGHFQDGFRNGNRTIIATYGRRLRVCLSRPVWWVVQFSLRHSQPESANGFAFYCQTQMRTLRDLIAQPQLTGSEFHTMRKIISQQVSYFDTLRALDPDNHNARAISRFLATINGLMGDRHDEMVTAAMEMRTPYDEPCTLDSEIRGRIEQWLDHYPLQMEQYSAPLCGPGN</sequence>
<reference evidence="1" key="2">
    <citation type="submission" date="2022-05" db="EMBL/GenBank/DDBJ databases">
        <authorList>
            <consortium name="NCBI Pathogen Detection Project"/>
        </authorList>
    </citation>
    <scope>NUCLEOTIDE SEQUENCE</scope>
    <source>
        <strain evidence="1">CAV1698</strain>
    </source>
</reference>
<dbReference type="AlphaFoldDB" id="A0A9C7QLG6"/>
<name>A0A9C7QLG6_CITAM</name>
<dbReference type="EMBL" id="DACYAJ020000010">
    <property type="protein sequence ID" value="HCD1255424.1"/>
    <property type="molecule type" value="Genomic_DNA"/>
</dbReference>
<evidence type="ECO:0000313" key="2">
    <source>
        <dbReference type="Proteomes" id="UP000862426"/>
    </source>
</evidence>
<comment type="caution">
    <text evidence="1">The sequence shown here is derived from an EMBL/GenBank/DDBJ whole genome shotgun (WGS) entry which is preliminary data.</text>
</comment>
<accession>A0A9C7QLG6</accession>
<evidence type="ECO:0000313" key="1">
    <source>
        <dbReference type="EMBL" id="HCD1255424.1"/>
    </source>
</evidence>